<evidence type="ECO:0000256" key="2">
    <source>
        <dbReference type="ARBA" id="ARBA00022833"/>
    </source>
</evidence>
<dbReference type="GO" id="GO:0030036">
    <property type="term" value="P:actin cytoskeleton organization"/>
    <property type="evidence" value="ECO:0007669"/>
    <property type="project" value="TreeGrafter"/>
</dbReference>
<dbReference type="PROSITE" id="PS50023">
    <property type="entry name" value="LIM_DOMAIN_2"/>
    <property type="match status" value="1"/>
</dbReference>
<feature type="region of interest" description="Disordered" evidence="5">
    <location>
        <begin position="1"/>
        <end position="56"/>
    </location>
</feature>
<dbReference type="GO" id="GO:0001725">
    <property type="term" value="C:stress fiber"/>
    <property type="evidence" value="ECO:0007669"/>
    <property type="project" value="TreeGrafter"/>
</dbReference>
<dbReference type="Proteomes" id="UP000886523">
    <property type="component" value="Unassembled WGS sequence"/>
</dbReference>
<name>A0A9P6AW87_9AGAM</name>
<keyword evidence="2 4" id="KW-0862">Zinc</keyword>
<protein>
    <recommendedName>
        <fullName evidence="6">LIM zinc-binding domain-containing protein</fullName>
    </recommendedName>
</protein>
<evidence type="ECO:0000256" key="4">
    <source>
        <dbReference type="PROSITE-ProRule" id="PRU00125"/>
    </source>
</evidence>
<dbReference type="EMBL" id="MU128977">
    <property type="protein sequence ID" value="KAF9513133.1"/>
    <property type="molecule type" value="Genomic_DNA"/>
</dbReference>
<sequence length="313" mass="34564">MPNEDRSSASGESDLLETRRDSLASVSQYSTTTMKVGSSLRPSKSTGAMGLMQPPRQHLETLAEENGSSASPPVVEGLKLPVRSKTTPGPTGPTTRRKRSIKTCVRCGNVIDDGRWVAIDNGKGGVLCEKDWKEMYLPKCRRCGLTIESQAVSSADGQLKGKYHRECFSCSTCQKPFPDKSFYVFGGQPYCDYHYHQANNSLCANPICGKPIEGPCAEDHEGCRYHPEHLTCAARDCRERLVDYYEVDGLKYCEKHVDSHRDGGSSYGGNEDVRGVRWLMGEDTPSRGESDSQALSSNGLTSAMKRRTRFLEI</sequence>
<dbReference type="GO" id="GO:0046872">
    <property type="term" value="F:metal ion binding"/>
    <property type="evidence" value="ECO:0007669"/>
    <property type="project" value="UniProtKB-KW"/>
</dbReference>
<dbReference type="GO" id="GO:0030695">
    <property type="term" value="F:GTPase regulator activity"/>
    <property type="evidence" value="ECO:0007669"/>
    <property type="project" value="UniProtKB-ARBA"/>
</dbReference>
<evidence type="ECO:0000256" key="1">
    <source>
        <dbReference type="ARBA" id="ARBA00022723"/>
    </source>
</evidence>
<dbReference type="GO" id="GO:0051371">
    <property type="term" value="F:muscle alpha-actinin binding"/>
    <property type="evidence" value="ECO:0007669"/>
    <property type="project" value="TreeGrafter"/>
</dbReference>
<dbReference type="Pfam" id="PF00412">
    <property type="entry name" value="LIM"/>
    <property type="match status" value="1"/>
</dbReference>
<dbReference type="AlphaFoldDB" id="A0A9P6AW87"/>
<dbReference type="InterPro" id="IPR001781">
    <property type="entry name" value="Znf_LIM"/>
</dbReference>
<dbReference type="CDD" id="cd08368">
    <property type="entry name" value="LIM"/>
    <property type="match status" value="1"/>
</dbReference>
<dbReference type="GO" id="GO:0031941">
    <property type="term" value="C:filamentous actin"/>
    <property type="evidence" value="ECO:0007669"/>
    <property type="project" value="TreeGrafter"/>
</dbReference>
<dbReference type="PANTHER" id="PTHR24214">
    <property type="entry name" value="PDZ AND LIM DOMAIN PROTEIN ZASP"/>
    <property type="match status" value="1"/>
</dbReference>
<gene>
    <name evidence="7" type="ORF">BS47DRAFT_990791</name>
</gene>
<keyword evidence="1 4" id="KW-0479">Metal-binding</keyword>
<dbReference type="PROSITE" id="PS00478">
    <property type="entry name" value="LIM_DOMAIN_1"/>
    <property type="match status" value="1"/>
</dbReference>
<reference evidence="7" key="1">
    <citation type="journal article" date="2020" name="Nat. Commun.">
        <title>Large-scale genome sequencing of mycorrhizal fungi provides insights into the early evolution of symbiotic traits.</title>
        <authorList>
            <person name="Miyauchi S."/>
            <person name="Kiss E."/>
            <person name="Kuo A."/>
            <person name="Drula E."/>
            <person name="Kohler A."/>
            <person name="Sanchez-Garcia M."/>
            <person name="Morin E."/>
            <person name="Andreopoulos B."/>
            <person name="Barry K.W."/>
            <person name="Bonito G."/>
            <person name="Buee M."/>
            <person name="Carver A."/>
            <person name="Chen C."/>
            <person name="Cichocki N."/>
            <person name="Clum A."/>
            <person name="Culley D."/>
            <person name="Crous P.W."/>
            <person name="Fauchery L."/>
            <person name="Girlanda M."/>
            <person name="Hayes R.D."/>
            <person name="Keri Z."/>
            <person name="LaButti K."/>
            <person name="Lipzen A."/>
            <person name="Lombard V."/>
            <person name="Magnuson J."/>
            <person name="Maillard F."/>
            <person name="Murat C."/>
            <person name="Nolan M."/>
            <person name="Ohm R.A."/>
            <person name="Pangilinan J."/>
            <person name="Pereira M.F."/>
            <person name="Perotto S."/>
            <person name="Peter M."/>
            <person name="Pfister S."/>
            <person name="Riley R."/>
            <person name="Sitrit Y."/>
            <person name="Stielow J.B."/>
            <person name="Szollosi G."/>
            <person name="Zifcakova L."/>
            <person name="Stursova M."/>
            <person name="Spatafora J.W."/>
            <person name="Tedersoo L."/>
            <person name="Vaario L.M."/>
            <person name="Yamada A."/>
            <person name="Yan M."/>
            <person name="Wang P."/>
            <person name="Xu J."/>
            <person name="Bruns T."/>
            <person name="Baldrian P."/>
            <person name="Vilgalys R."/>
            <person name="Dunand C."/>
            <person name="Henrissat B."/>
            <person name="Grigoriev I.V."/>
            <person name="Hibbett D."/>
            <person name="Nagy L.G."/>
            <person name="Martin F.M."/>
        </authorList>
    </citation>
    <scope>NUCLEOTIDE SEQUENCE</scope>
    <source>
        <strain evidence="7">UP504</strain>
    </source>
</reference>
<keyword evidence="8" id="KW-1185">Reference proteome</keyword>
<keyword evidence="3 4" id="KW-0440">LIM domain</keyword>
<feature type="domain" description="LIM zinc-binding" evidence="6">
    <location>
        <begin position="138"/>
        <end position="201"/>
    </location>
</feature>
<dbReference type="PANTHER" id="PTHR24214:SF38">
    <property type="entry name" value="PDZ AND LIM DOMAIN PROTEIN ZASP-RELATED"/>
    <property type="match status" value="1"/>
</dbReference>
<evidence type="ECO:0000313" key="7">
    <source>
        <dbReference type="EMBL" id="KAF9513133.1"/>
    </source>
</evidence>
<dbReference type="SUPFAM" id="SSF57716">
    <property type="entry name" value="Glucocorticoid receptor-like (DNA-binding domain)"/>
    <property type="match status" value="2"/>
</dbReference>
<dbReference type="OrthoDB" id="1112565at2759"/>
<evidence type="ECO:0000313" key="8">
    <source>
        <dbReference type="Proteomes" id="UP000886523"/>
    </source>
</evidence>
<comment type="caution">
    <text evidence="7">The sequence shown here is derived from an EMBL/GenBank/DDBJ whole genome shotgun (WGS) entry which is preliminary data.</text>
</comment>
<accession>A0A9P6AW87</accession>
<dbReference type="SMART" id="SM00132">
    <property type="entry name" value="LIM"/>
    <property type="match status" value="2"/>
</dbReference>
<evidence type="ECO:0000256" key="5">
    <source>
        <dbReference type="SAM" id="MobiDB-lite"/>
    </source>
</evidence>
<organism evidence="7 8">
    <name type="scientific">Hydnum rufescens UP504</name>
    <dbReference type="NCBI Taxonomy" id="1448309"/>
    <lineage>
        <taxon>Eukaryota</taxon>
        <taxon>Fungi</taxon>
        <taxon>Dikarya</taxon>
        <taxon>Basidiomycota</taxon>
        <taxon>Agaricomycotina</taxon>
        <taxon>Agaricomycetes</taxon>
        <taxon>Cantharellales</taxon>
        <taxon>Hydnaceae</taxon>
        <taxon>Hydnum</taxon>
    </lineage>
</organism>
<evidence type="ECO:0000259" key="6">
    <source>
        <dbReference type="PROSITE" id="PS50023"/>
    </source>
</evidence>
<feature type="compositionally biased region" description="Polar residues" evidence="5">
    <location>
        <begin position="24"/>
        <end position="46"/>
    </location>
</feature>
<dbReference type="GO" id="GO:0003779">
    <property type="term" value="F:actin binding"/>
    <property type="evidence" value="ECO:0007669"/>
    <property type="project" value="TreeGrafter"/>
</dbReference>
<evidence type="ECO:0000256" key="3">
    <source>
        <dbReference type="ARBA" id="ARBA00023038"/>
    </source>
</evidence>
<proteinExistence type="predicted"/>
<dbReference type="Gene3D" id="2.10.110.10">
    <property type="entry name" value="Cysteine Rich Protein"/>
    <property type="match status" value="2"/>
</dbReference>
<dbReference type="InterPro" id="IPR050604">
    <property type="entry name" value="PDZ-LIM_domain"/>
</dbReference>